<dbReference type="EMBL" id="LN890560">
    <property type="protein sequence ID" value="CUS20459.1"/>
    <property type="molecule type" value="Genomic_DNA"/>
</dbReference>
<dbReference type="SUPFAM" id="SSF52540">
    <property type="entry name" value="P-loop containing nucleoside triphosphate hydrolases"/>
    <property type="match status" value="1"/>
</dbReference>
<dbReference type="InterPro" id="IPR050896">
    <property type="entry name" value="Mito_lipid_metab_GTPase"/>
</dbReference>
<feature type="region of interest" description="Disordered" evidence="4">
    <location>
        <begin position="233"/>
        <end position="259"/>
    </location>
</feature>
<dbReference type="InterPro" id="IPR027417">
    <property type="entry name" value="P-loop_NTPase"/>
</dbReference>
<evidence type="ECO:0000256" key="4">
    <source>
        <dbReference type="SAM" id="MobiDB-lite"/>
    </source>
</evidence>
<dbReference type="GO" id="GO:0005739">
    <property type="term" value="C:mitochondrion"/>
    <property type="evidence" value="ECO:0007669"/>
    <property type="project" value="TreeGrafter"/>
</dbReference>
<evidence type="ECO:0000313" key="7">
    <source>
        <dbReference type="Proteomes" id="UP000236544"/>
    </source>
</evidence>
<evidence type="ECO:0000256" key="2">
    <source>
        <dbReference type="ARBA" id="ARBA00022946"/>
    </source>
</evidence>
<accession>A0A0P1KV43</accession>
<dbReference type="Gene3D" id="3.40.50.300">
    <property type="entry name" value="P-loop containing nucleotide triphosphate hydrolases"/>
    <property type="match status" value="1"/>
</dbReference>
<dbReference type="PROSITE" id="PS51721">
    <property type="entry name" value="G_CP"/>
    <property type="match status" value="1"/>
</dbReference>
<feature type="domain" description="CP-type G" evidence="5">
    <location>
        <begin position="111"/>
        <end position="283"/>
    </location>
</feature>
<proteinExistence type="predicted"/>
<dbReference type="AlphaFoldDB" id="A0A0P1KV43"/>
<dbReference type="PANTHER" id="PTHR46434">
    <property type="entry name" value="GENETIC INTERACTOR OF PROHIBITINS 3, MITOCHONDRIAL"/>
    <property type="match status" value="1"/>
</dbReference>
<reference evidence="7" key="1">
    <citation type="submission" date="2015-10" db="EMBL/GenBank/DDBJ databases">
        <authorList>
            <person name="Devillers H."/>
        </authorList>
    </citation>
    <scope>NUCLEOTIDE SEQUENCE [LARGE SCALE GENOMIC DNA]</scope>
</reference>
<dbReference type="OrthoDB" id="1696305at2759"/>
<gene>
    <name evidence="6" type="ORF">LAQU0_S01e07052g</name>
</gene>
<dbReference type="GO" id="GO:0005525">
    <property type="term" value="F:GTP binding"/>
    <property type="evidence" value="ECO:0007669"/>
    <property type="project" value="InterPro"/>
</dbReference>
<dbReference type="InterPro" id="IPR030378">
    <property type="entry name" value="G_CP_dom"/>
</dbReference>
<dbReference type="InterPro" id="IPR006073">
    <property type="entry name" value="GTP-bd"/>
</dbReference>
<dbReference type="GO" id="GO:0042254">
    <property type="term" value="P:ribosome biogenesis"/>
    <property type="evidence" value="ECO:0007669"/>
    <property type="project" value="UniProtKB-ARBA"/>
</dbReference>
<keyword evidence="2" id="KW-0809">Transit peptide</keyword>
<organism evidence="6 7">
    <name type="scientific">Lachancea quebecensis</name>
    <dbReference type="NCBI Taxonomy" id="1654605"/>
    <lineage>
        <taxon>Eukaryota</taxon>
        <taxon>Fungi</taxon>
        <taxon>Dikarya</taxon>
        <taxon>Ascomycota</taxon>
        <taxon>Saccharomycotina</taxon>
        <taxon>Saccharomycetes</taxon>
        <taxon>Saccharomycetales</taxon>
        <taxon>Saccharomycetaceae</taxon>
        <taxon>Lachancea</taxon>
    </lineage>
</organism>
<evidence type="ECO:0000256" key="1">
    <source>
        <dbReference type="ARBA" id="ARBA00018901"/>
    </source>
</evidence>
<sequence>MLKTSRWFVRSSLRKLAFSRYVSCTSCGVTLQTNDVRGTGFYTPPKTQVKHKRPEMEELKYLLFSQSLQGLKSELGAEERPEKNTSLTCKRCNDALHHNTFSKTDFRQYSIHEVYHHVPVGSDIFHVVPLTDFPLQLNSAVLKDSRYSSALLLSKGDQVTPDKSLLQRKAPQFFKDLLKLKMNFNSNKSVAFSATKGWNVQSVYSVLRSNSFLIGSPNSGKSTLVNALLKKFPSPKSSEGSGASDAGISRGAGVSNIPNMTRGLQNYRIGDKSLNDLPGYSINEGSPGPEDALDAKVLERIQKTHLFKKTKLVKQSYASLKGTETGRCYTVSGIFYLVPPPGTINQVVNYIPGNERQYRNIDKALSVVNSEHACLHGGPLRQYVGVQKAMGSKDNYVRHVLPPFQGSVEVVLKEIGYFQLKTTGKYKFSGLHEVWVPKGIDVCVREPMAKLINEGYERYLNSEGKEKAVPEKREVFSATYPMSFEETDTLQKMKEMFLERTKNDVLARRSISSNPLEVIGTLQKEPPNLYWYYKW</sequence>
<dbReference type="Proteomes" id="UP000236544">
    <property type="component" value="Unassembled WGS sequence"/>
</dbReference>
<name>A0A0P1KV43_9SACH</name>
<protein>
    <recommendedName>
        <fullName evidence="1">Genetic interactor of prohibitins 3, mitochondrial</fullName>
    </recommendedName>
    <alternativeName>
        <fullName evidence="3">Found in mitochondrial proteome protein 38</fullName>
    </alternativeName>
</protein>
<dbReference type="Pfam" id="PF01926">
    <property type="entry name" value="MMR_HSR1"/>
    <property type="match status" value="1"/>
</dbReference>
<keyword evidence="7" id="KW-1185">Reference proteome</keyword>
<dbReference type="PANTHER" id="PTHR46434:SF1">
    <property type="entry name" value="GENETIC INTERACTOR OF PROHIBITINS 3, MITOCHONDRIAL"/>
    <property type="match status" value="1"/>
</dbReference>
<evidence type="ECO:0000256" key="3">
    <source>
        <dbReference type="ARBA" id="ARBA00031834"/>
    </source>
</evidence>
<evidence type="ECO:0000259" key="5">
    <source>
        <dbReference type="PROSITE" id="PS51721"/>
    </source>
</evidence>
<evidence type="ECO:0000313" key="6">
    <source>
        <dbReference type="EMBL" id="CUS20459.1"/>
    </source>
</evidence>